<keyword evidence="4" id="KW-1185">Reference proteome</keyword>
<evidence type="ECO:0000256" key="1">
    <source>
        <dbReference type="ARBA" id="ARBA00022679"/>
    </source>
</evidence>
<dbReference type="RefSeq" id="WP_206867770.1">
    <property type="nucleotide sequence ID" value="NZ_BMBA01000001.1"/>
</dbReference>
<sequence>MTILIPQNIEQVLFAYENELKCTFNDKVFGVYIYNSVALGNFDDNKSDIDFITVINEDFNDVDLKKLKLIHQKLINAYKYARKMEVMYIKFDEVGKGNNEISPYLYFADRKLHEYGYYDINSVTWWTLKNYGIAIKSPDISNLQLNVEWKDVITNMNHNLNFYWKTKLKNKFIFITDYWIEFSILTLCRILYTFENNKITSKVEAAEFASNVVDEKYKMIISEALRIRTAASKKSLYKFRVVRQREARVFIENIITYCNDKYSLI</sequence>
<dbReference type="EMBL" id="BMBA01000001">
    <property type="protein sequence ID" value="GFZ29758.1"/>
    <property type="molecule type" value="Genomic_DNA"/>
</dbReference>
<gene>
    <name evidence="3" type="ORF">CSC2_02840</name>
</gene>
<dbReference type="InterPro" id="IPR043519">
    <property type="entry name" value="NT_sf"/>
</dbReference>
<feature type="domain" description="Adenylyltransferase AadA C-terminal" evidence="2">
    <location>
        <begin position="183"/>
        <end position="234"/>
    </location>
</feature>
<evidence type="ECO:0000313" key="4">
    <source>
        <dbReference type="Proteomes" id="UP000663802"/>
    </source>
</evidence>
<accession>A0ABQ1E4V1</accession>
<evidence type="ECO:0000259" key="2">
    <source>
        <dbReference type="Pfam" id="PF13427"/>
    </source>
</evidence>
<dbReference type="Pfam" id="PF13427">
    <property type="entry name" value="AadA_C"/>
    <property type="match status" value="1"/>
</dbReference>
<organism evidence="3 4">
    <name type="scientific">Clostridium zeae</name>
    <dbReference type="NCBI Taxonomy" id="2759022"/>
    <lineage>
        <taxon>Bacteria</taxon>
        <taxon>Bacillati</taxon>
        <taxon>Bacillota</taxon>
        <taxon>Clostridia</taxon>
        <taxon>Eubacteriales</taxon>
        <taxon>Clostridiaceae</taxon>
        <taxon>Clostridium</taxon>
    </lineage>
</organism>
<protein>
    <submittedName>
        <fullName evidence="3">Nucleotidyltransferase</fullName>
    </submittedName>
</protein>
<keyword evidence="1" id="KW-0808">Transferase</keyword>
<dbReference type="SUPFAM" id="SSF81301">
    <property type="entry name" value="Nucleotidyltransferase"/>
    <property type="match status" value="1"/>
</dbReference>
<dbReference type="Proteomes" id="UP000663802">
    <property type="component" value="Unassembled WGS sequence"/>
</dbReference>
<reference evidence="3 4" key="1">
    <citation type="journal article" date="2021" name="Int. J. Syst. Evol. Microbiol.">
        <title>Clostridium zeae sp. nov., isolated from corn silage.</title>
        <authorList>
            <person name="Kobayashi H."/>
            <person name="Tanizawa Y."/>
            <person name="Yagura M."/>
            <person name="Sakamoto M."/>
            <person name="Ohkuma M."/>
            <person name="Tohno M."/>
        </authorList>
    </citation>
    <scope>NUCLEOTIDE SEQUENCE [LARGE SCALE GENOMIC DNA]</scope>
    <source>
        <strain evidence="3 4">CSC2</strain>
    </source>
</reference>
<proteinExistence type="predicted"/>
<dbReference type="InterPro" id="IPR025184">
    <property type="entry name" value="AadA_C"/>
</dbReference>
<name>A0ABQ1E4V1_9CLOT</name>
<evidence type="ECO:0000313" key="3">
    <source>
        <dbReference type="EMBL" id="GFZ29758.1"/>
    </source>
</evidence>
<comment type="caution">
    <text evidence="3">The sequence shown here is derived from an EMBL/GenBank/DDBJ whole genome shotgun (WGS) entry which is preliminary data.</text>
</comment>